<sequence>MSRNSHDRPSEIELLRQRLLRLEARAYRQEADAPRERARAAAFAAGAVALFLSMALPWVRDGGGLRFVDDGVVSSSSLNGYATGWDLFGAAAREVHWPFALAFVVLLLLLLFSLGCFKEPSKGVLVTTVVLCVLTPALCLLGWFPSLGAAEDSMGSGVFVMLMACVVIGSCARGMITDGRFDS</sequence>
<gene>
    <name evidence="2" type="ORF">H4W79_004668</name>
</gene>
<feature type="transmembrane region" description="Helical" evidence="1">
    <location>
        <begin position="156"/>
        <end position="176"/>
    </location>
</feature>
<keyword evidence="1" id="KW-1133">Transmembrane helix</keyword>
<name>A0ABR9HN93_9ACTN</name>
<protein>
    <submittedName>
        <fullName evidence="2">Uncharacterized protein</fullName>
    </submittedName>
</protein>
<organism evidence="2 3">
    <name type="scientific">Nocardiopsis terrae</name>
    <dbReference type="NCBI Taxonomy" id="372655"/>
    <lineage>
        <taxon>Bacteria</taxon>
        <taxon>Bacillati</taxon>
        <taxon>Actinomycetota</taxon>
        <taxon>Actinomycetes</taxon>
        <taxon>Streptosporangiales</taxon>
        <taxon>Nocardiopsidaceae</taxon>
        <taxon>Nocardiopsis</taxon>
    </lineage>
</organism>
<feature type="transmembrane region" description="Helical" evidence="1">
    <location>
        <begin position="95"/>
        <end position="117"/>
    </location>
</feature>
<reference evidence="2 3" key="1">
    <citation type="submission" date="2020-10" db="EMBL/GenBank/DDBJ databases">
        <title>Sequencing the genomes of 1000 actinobacteria strains.</title>
        <authorList>
            <person name="Klenk H.-P."/>
        </authorList>
    </citation>
    <scope>NUCLEOTIDE SEQUENCE [LARGE SCALE GENOMIC DNA]</scope>
    <source>
        <strain evidence="2 3">DSM 45157</strain>
    </source>
</reference>
<proteinExistence type="predicted"/>
<keyword evidence="1" id="KW-0472">Membrane</keyword>
<keyword evidence="1" id="KW-0812">Transmembrane</keyword>
<evidence type="ECO:0000313" key="2">
    <source>
        <dbReference type="EMBL" id="MBE1460454.1"/>
    </source>
</evidence>
<evidence type="ECO:0000313" key="3">
    <source>
        <dbReference type="Proteomes" id="UP000598217"/>
    </source>
</evidence>
<evidence type="ECO:0000256" key="1">
    <source>
        <dbReference type="SAM" id="Phobius"/>
    </source>
</evidence>
<feature type="transmembrane region" description="Helical" evidence="1">
    <location>
        <begin position="124"/>
        <end position="144"/>
    </location>
</feature>
<keyword evidence="3" id="KW-1185">Reference proteome</keyword>
<dbReference type="RefSeq" id="WP_191267473.1">
    <property type="nucleotide sequence ID" value="NZ_BMXJ01000001.1"/>
</dbReference>
<comment type="caution">
    <text evidence="2">The sequence shown here is derived from an EMBL/GenBank/DDBJ whole genome shotgun (WGS) entry which is preliminary data.</text>
</comment>
<dbReference type="EMBL" id="JADBDY010000001">
    <property type="protein sequence ID" value="MBE1460454.1"/>
    <property type="molecule type" value="Genomic_DNA"/>
</dbReference>
<accession>A0ABR9HN93</accession>
<feature type="transmembrane region" description="Helical" evidence="1">
    <location>
        <begin position="40"/>
        <end position="59"/>
    </location>
</feature>
<dbReference type="Proteomes" id="UP000598217">
    <property type="component" value="Unassembled WGS sequence"/>
</dbReference>